<proteinExistence type="predicted"/>
<organism evidence="3 4">
    <name type="scientific">Opisthorchis viverrini</name>
    <name type="common">Southeast Asian liver fluke</name>
    <dbReference type="NCBI Taxonomy" id="6198"/>
    <lineage>
        <taxon>Eukaryota</taxon>
        <taxon>Metazoa</taxon>
        <taxon>Spiralia</taxon>
        <taxon>Lophotrochozoa</taxon>
        <taxon>Platyhelminthes</taxon>
        <taxon>Trematoda</taxon>
        <taxon>Digenea</taxon>
        <taxon>Opisthorchiida</taxon>
        <taxon>Opisthorchiata</taxon>
        <taxon>Opisthorchiidae</taxon>
        <taxon>Opisthorchis</taxon>
    </lineage>
</organism>
<keyword evidence="4" id="KW-1185">Reference proteome</keyword>
<sequence>MFNELDTDRNGKISLDELKAKLEEMHAVRITIELLDELLVERVRKCFKHWSLIEIQRQQQHPVGKNGEMDCEE</sequence>
<dbReference type="PROSITE" id="PS00018">
    <property type="entry name" value="EF_HAND_1"/>
    <property type="match status" value="1"/>
</dbReference>
<gene>
    <name evidence="3" type="ORF">X801_06941</name>
</gene>
<evidence type="ECO:0000256" key="1">
    <source>
        <dbReference type="ARBA" id="ARBA00022837"/>
    </source>
</evidence>
<dbReference type="InterPro" id="IPR011992">
    <property type="entry name" value="EF-hand-dom_pair"/>
</dbReference>
<evidence type="ECO:0000259" key="2">
    <source>
        <dbReference type="PROSITE" id="PS50222"/>
    </source>
</evidence>
<dbReference type="Pfam" id="PF13202">
    <property type="entry name" value="EF-hand_5"/>
    <property type="match status" value="1"/>
</dbReference>
<evidence type="ECO:0000313" key="4">
    <source>
        <dbReference type="Proteomes" id="UP000243686"/>
    </source>
</evidence>
<dbReference type="EMBL" id="KV895683">
    <property type="protein sequence ID" value="OON17223.1"/>
    <property type="molecule type" value="Genomic_DNA"/>
</dbReference>
<feature type="domain" description="EF-hand" evidence="2">
    <location>
        <begin position="1"/>
        <end position="28"/>
    </location>
</feature>
<dbReference type="Proteomes" id="UP000243686">
    <property type="component" value="Unassembled WGS sequence"/>
</dbReference>
<dbReference type="Gene3D" id="1.10.238.10">
    <property type="entry name" value="EF-hand"/>
    <property type="match status" value="1"/>
</dbReference>
<dbReference type="InterPro" id="IPR018247">
    <property type="entry name" value="EF_Hand_1_Ca_BS"/>
</dbReference>
<dbReference type="AlphaFoldDB" id="A0A1S8WSI3"/>
<name>A0A1S8WSI3_OPIVI</name>
<dbReference type="SUPFAM" id="SSF47473">
    <property type="entry name" value="EF-hand"/>
    <property type="match status" value="1"/>
</dbReference>
<accession>A0A1S8WSI3</accession>
<dbReference type="GO" id="GO:0005509">
    <property type="term" value="F:calcium ion binding"/>
    <property type="evidence" value="ECO:0007669"/>
    <property type="project" value="InterPro"/>
</dbReference>
<feature type="non-terminal residue" evidence="3">
    <location>
        <position position="73"/>
    </location>
</feature>
<keyword evidence="1" id="KW-0106">Calcium</keyword>
<dbReference type="InterPro" id="IPR002048">
    <property type="entry name" value="EF_hand_dom"/>
</dbReference>
<evidence type="ECO:0000313" key="3">
    <source>
        <dbReference type="EMBL" id="OON17223.1"/>
    </source>
</evidence>
<protein>
    <recommendedName>
        <fullName evidence="2">EF-hand domain-containing protein</fullName>
    </recommendedName>
</protein>
<reference evidence="3 4" key="1">
    <citation type="submission" date="2015-03" db="EMBL/GenBank/DDBJ databases">
        <title>Draft genome of the nematode, Opisthorchis viverrini.</title>
        <authorList>
            <person name="Mitreva M."/>
        </authorList>
    </citation>
    <scope>NUCLEOTIDE SEQUENCE [LARGE SCALE GENOMIC DNA]</scope>
    <source>
        <strain evidence="3">Khon Kaen</strain>
    </source>
</reference>
<dbReference type="PROSITE" id="PS50222">
    <property type="entry name" value="EF_HAND_2"/>
    <property type="match status" value="1"/>
</dbReference>